<feature type="coiled-coil region" evidence="1">
    <location>
        <begin position="224"/>
        <end position="251"/>
    </location>
</feature>
<dbReference type="Proteomes" id="UP001152562">
    <property type="component" value="Unassembled WGS sequence"/>
</dbReference>
<feature type="chain" id="PRO_5040470416" evidence="2">
    <location>
        <begin position="19"/>
        <end position="263"/>
    </location>
</feature>
<keyword evidence="4" id="KW-1185">Reference proteome</keyword>
<organism evidence="3 4">
    <name type="scientific">Pieris brassicae</name>
    <name type="common">White butterfly</name>
    <name type="synonym">Large white butterfly</name>
    <dbReference type="NCBI Taxonomy" id="7116"/>
    <lineage>
        <taxon>Eukaryota</taxon>
        <taxon>Metazoa</taxon>
        <taxon>Ecdysozoa</taxon>
        <taxon>Arthropoda</taxon>
        <taxon>Hexapoda</taxon>
        <taxon>Insecta</taxon>
        <taxon>Pterygota</taxon>
        <taxon>Neoptera</taxon>
        <taxon>Endopterygota</taxon>
        <taxon>Lepidoptera</taxon>
        <taxon>Glossata</taxon>
        <taxon>Ditrysia</taxon>
        <taxon>Papilionoidea</taxon>
        <taxon>Pieridae</taxon>
        <taxon>Pierinae</taxon>
        <taxon>Pieris</taxon>
    </lineage>
</organism>
<feature type="signal peptide" evidence="2">
    <location>
        <begin position="1"/>
        <end position="18"/>
    </location>
</feature>
<evidence type="ECO:0000313" key="3">
    <source>
        <dbReference type="EMBL" id="CAH4034609.1"/>
    </source>
</evidence>
<dbReference type="AlphaFoldDB" id="A0A9P0TN88"/>
<comment type="caution">
    <text evidence="3">The sequence shown here is derived from an EMBL/GenBank/DDBJ whole genome shotgun (WGS) entry which is preliminary data.</text>
</comment>
<gene>
    <name evidence="3" type="ORF">PIBRA_LOCUS10775</name>
</gene>
<sequence>MFFQAPVYFSIIFILVHGKDLDPGPQTFSIINSSSPTKAHRQFATRDAIVYLTQTQIKDLESGKTELRYMAPDQITINKFPINQREPYQNQESLYHRHIENLNILKAPLIPETQIPYNHGKPEEKLIRRPTEKYPQSLSNFRVLQLGPLSFINEQITDRRPIIPVNILHQHNIYAKPIKQTENFDLLRIRGVQKTHQPTVTHPLTTPTLVVPYEKVSHLHPVSVENINHSVRQLQAVRDQKQNDKQNFKGNVFINVDSPYLHA</sequence>
<reference evidence="3" key="1">
    <citation type="submission" date="2022-05" db="EMBL/GenBank/DDBJ databases">
        <authorList>
            <person name="Okamura Y."/>
        </authorList>
    </citation>
    <scope>NUCLEOTIDE SEQUENCE</scope>
</reference>
<keyword evidence="2" id="KW-0732">Signal</keyword>
<evidence type="ECO:0000256" key="2">
    <source>
        <dbReference type="SAM" id="SignalP"/>
    </source>
</evidence>
<dbReference type="EMBL" id="CALOZG010000042">
    <property type="protein sequence ID" value="CAH4034609.1"/>
    <property type="molecule type" value="Genomic_DNA"/>
</dbReference>
<accession>A0A9P0TN88</accession>
<evidence type="ECO:0000256" key="1">
    <source>
        <dbReference type="SAM" id="Coils"/>
    </source>
</evidence>
<proteinExistence type="predicted"/>
<name>A0A9P0TN88_PIEBR</name>
<protein>
    <submittedName>
        <fullName evidence="3">Uncharacterized protein</fullName>
    </submittedName>
</protein>
<keyword evidence="1" id="KW-0175">Coiled coil</keyword>
<evidence type="ECO:0000313" key="4">
    <source>
        <dbReference type="Proteomes" id="UP001152562"/>
    </source>
</evidence>